<feature type="transmembrane region" description="Helical" evidence="1">
    <location>
        <begin position="38"/>
        <end position="57"/>
    </location>
</feature>
<evidence type="ECO:0000313" key="2">
    <source>
        <dbReference type="EMBL" id="AWI26454.1"/>
    </source>
</evidence>
<gene>
    <name evidence="2" type="ORF">HYN49_11375</name>
</gene>
<keyword evidence="1" id="KW-1133">Transmembrane helix</keyword>
<reference evidence="2 3" key="1">
    <citation type="submission" date="2018-05" db="EMBL/GenBank/DDBJ databases">
        <title>Genome sequencing of Flavobacterium sp. HYN0049.</title>
        <authorList>
            <person name="Yi H."/>
            <person name="Baek C."/>
        </authorList>
    </citation>
    <scope>NUCLEOTIDE SEQUENCE [LARGE SCALE GENOMIC DNA]</scope>
    <source>
        <strain evidence="2 3">HYN0049</strain>
    </source>
</reference>
<keyword evidence="3" id="KW-1185">Reference proteome</keyword>
<dbReference type="RefSeq" id="WP_108904232.1">
    <property type="nucleotide sequence ID" value="NZ_CP029187.1"/>
</dbReference>
<sequence>MDKTLFNLIKAFGLAIIFIVMGFYLIQKEDRLAKIIGYANIIFWSGLLLLAFGKLIYDNYKKNKNAA</sequence>
<organism evidence="2 3">
    <name type="scientific">Flavobacterium pallidum</name>
    <dbReference type="NCBI Taxonomy" id="2172098"/>
    <lineage>
        <taxon>Bacteria</taxon>
        <taxon>Pseudomonadati</taxon>
        <taxon>Bacteroidota</taxon>
        <taxon>Flavobacteriia</taxon>
        <taxon>Flavobacteriales</taxon>
        <taxon>Flavobacteriaceae</taxon>
        <taxon>Flavobacterium</taxon>
    </lineage>
</organism>
<evidence type="ECO:0000313" key="3">
    <source>
        <dbReference type="Proteomes" id="UP000244937"/>
    </source>
</evidence>
<keyword evidence="1" id="KW-0812">Transmembrane</keyword>
<evidence type="ECO:0000256" key="1">
    <source>
        <dbReference type="SAM" id="Phobius"/>
    </source>
</evidence>
<feature type="transmembrane region" description="Helical" evidence="1">
    <location>
        <begin position="6"/>
        <end position="26"/>
    </location>
</feature>
<proteinExistence type="predicted"/>
<protein>
    <submittedName>
        <fullName evidence="2">Uncharacterized protein</fullName>
    </submittedName>
</protein>
<dbReference type="Proteomes" id="UP000244937">
    <property type="component" value="Chromosome"/>
</dbReference>
<dbReference type="KEGG" id="fpal:HYN49_11375"/>
<dbReference type="AlphaFoldDB" id="A0A2S1SJ52"/>
<dbReference type="OrthoDB" id="1372586at2"/>
<name>A0A2S1SJ52_9FLAO</name>
<accession>A0A2S1SJ52</accession>
<dbReference type="EMBL" id="CP029187">
    <property type="protein sequence ID" value="AWI26454.1"/>
    <property type="molecule type" value="Genomic_DNA"/>
</dbReference>
<keyword evidence="1" id="KW-0472">Membrane</keyword>